<accession>A0A376NYW9</accession>
<name>A0A376NYW9_ECOLX</name>
<dbReference type="InterPro" id="IPR009075">
    <property type="entry name" value="AcylCo_DH/oxidase_C"/>
</dbReference>
<evidence type="ECO:0000313" key="4">
    <source>
        <dbReference type="Proteomes" id="UP000254428"/>
    </source>
</evidence>
<keyword evidence="3" id="KW-0560">Oxidoreductase</keyword>
<dbReference type="GO" id="GO:0003995">
    <property type="term" value="F:acyl-CoA dehydrogenase activity"/>
    <property type="evidence" value="ECO:0007669"/>
    <property type="project" value="InterPro"/>
</dbReference>
<organism evidence="3 4">
    <name type="scientific">Escherichia coli</name>
    <dbReference type="NCBI Taxonomy" id="562"/>
    <lineage>
        <taxon>Bacteria</taxon>
        <taxon>Pseudomonadati</taxon>
        <taxon>Pseudomonadota</taxon>
        <taxon>Gammaproteobacteria</taxon>
        <taxon>Enterobacterales</taxon>
        <taxon>Enterobacteriaceae</taxon>
        <taxon>Escherichia</taxon>
    </lineage>
</organism>
<reference evidence="3 4" key="1">
    <citation type="submission" date="2018-06" db="EMBL/GenBank/DDBJ databases">
        <authorList>
            <consortium name="Pathogen Informatics"/>
            <person name="Doyle S."/>
        </authorList>
    </citation>
    <scope>NUCLEOTIDE SEQUENCE [LARGE SCALE GENOMIC DNA]</scope>
    <source>
        <strain evidence="3 4">NCTC11341</strain>
    </source>
</reference>
<dbReference type="Gene3D" id="1.20.140.10">
    <property type="entry name" value="Butyryl-CoA Dehydrogenase, subunit A, domain 3"/>
    <property type="match status" value="1"/>
</dbReference>
<dbReference type="InterPro" id="IPR006089">
    <property type="entry name" value="Acyl-CoA_DH_CS"/>
</dbReference>
<dbReference type="SUPFAM" id="SSF47203">
    <property type="entry name" value="Acyl-CoA dehydrogenase C-terminal domain-like"/>
    <property type="match status" value="1"/>
</dbReference>
<evidence type="ECO:0000313" key="3">
    <source>
        <dbReference type="EMBL" id="STH71453.1"/>
    </source>
</evidence>
<sequence>MAEAMEVLGGIGYCEESELPRLYREMPVNSIWEGSGNIMCLDVLHVLNKQAGVYDLLSEAFVEVKGQDRYFDRAVRRLQQQLRKPAEELGREITHQLFLLGCGAQMLKYASPPMAQAWCQVMLDTRAAYGCQSRSRMIYCCGRRGECVCKRIRLMRRWFRLTQ</sequence>
<dbReference type="Pfam" id="PF00441">
    <property type="entry name" value="Acyl-CoA_dh_1"/>
    <property type="match status" value="1"/>
</dbReference>
<protein>
    <submittedName>
        <fullName evidence="3">Isovaleryl CoA dehydrogenase</fullName>
        <ecNumber evidence="3">1.3.99.-</ecNumber>
    </submittedName>
</protein>
<dbReference type="InterPro" id="IPR052904">
    <property type="entry name" value="Acyl-CoA_dehydrogenase-like"/>
</dbReference>
<dbReference type="PANTHER" id="PTHR42707">
    <property type="entry name" value="ACYL-COA DEHYDROGENASE"/>
    <property type="match status" value="1"/>
</dbReference>
<gene>
    <name evidence="3" type="primary">aidB_3</name>
    <name evidence="3" type="ORF">NCTC11341_03082</name>
</gene>
<dbReference type="Proteomes" id="UP000254428">
    <property type="component" value="Unassembled WGS sequence"/>
</dbReference>
<keyword evidence="1" id="KW-0285">Flavoprotein</keyword>
<dbReference type="PROSITE" id="PS00073">
    <property type="entry name" value="ACYL_COA_DH_2"/>
    <property type="match status" value="1"/>
</dbReference>
<dbReference type="EC" id="1.3.99.-" evidence="3"/>
<dbReference type="EMBL" id="UGBT01000002">
    <property type="protein sequence ID" value="STH71453.1"/>
    <property type="molecule type" value="Genomic_DNA"/>
</dbReference>
<dbReference type="PANTHER" id="PTHR42707:SF3">
    <property type="entry name" value="ACYL-COA DEHYDROGENASE AIDB-RELATED"/>
    <property type="match status" value="1"/>
</dbReference>
<proteinExistence type="predicted"/>
<evidence type="ECO:0000256" key="1">
    <source>
        <dbReference type="ARBA" id="ARBA00022630"/>
    </source>
</evidence>
<feature type="domain" description="Acyl-CoA dehydrogenase/oxidase C-terminal" evidence="2">
    <location>
        <begin position="2"/>
        <end position="44"/>
    </location>
</feature>
<dbReference type="InterPro" id="IPR036250">
    <property type="entry name" value="AcylCo_DH-like_C"/>
</dbReference>
<dbReference type="AlphaFoldDB" id="A0A376NYW9"/>
<evidence type="ECO:0000259" key="2">
    <source>
        <dbReference type="Pfam" id="PF00441"/>
    </source>
</evidence>